<evidence type="ECO:0000256" key="8">
    <source>
        <dbReference type="SAM" id="MobiDB-lite"/>
    </source>
</evidence>
<dbReference type="NCBIfam" id="TIGR03626">
    <property type="entry name" value="L3_arch"/>
    <property type="match status" value="1"/>
</dbReference>
<dbReference type="NCBIfam" id="NF003261">
    <property type="entry name" value="PRK04231.1"/>
    <property type="match status" value="1"/>
</dbReference>
<dbReference type="InterPro" id="IPR044892">
    <property type="entry name" value="Ribosomal_L3_dom_3_arc_sf"/>
</dbReference>
<dbReference type="GO" id="GO:0006412">
    <property type="term" value="P:translation"/>
    <property type="evidence" value="ECO:0007669"/>
    <property type="project" value="UniProtKB-UniRule"/>
</dbReference>
<dbReference type="PANTHER" id="PTHR11363">
    <property type="entry name" value="60S RIBOSOMAL PROTEIN L3-RELATED"/>
    <property type="match status" value="1"/>
</dbReference>
<dbReference type="SUPFAM" id="SSF50447">
    <property type="entry name" value="Translation proteins"/>
    <property type="match status" value="1"/>
</dbReference>
<keyword evidence="2" id="KW-0699">rRNA-binding</keyword>
<keyword evidence="5" id="KW-0687">Ribonucleoprotein</keyword>
<evidence type="ECO:0000256" key="4">
    <source>
        <dbReference type="ARBA" id="ARBA00022980"/>
    </source>
</evidence>
<comment type="similarity">
    <text evidence="1">Belongs to the universal ribosomal protein uL3 family.</text>
</comment>
<dbReference type="GO" id="GO:0019843">
    <property type="term" value="F:rRNA binding"/>
    <property type="evidence" value="ECO:0007669"/>
    <property type="project" value="UniProtKB-KW"/>
</dbReference>
<dbReference type="EMBL" id="KP211851">
    <property type="protein sequence ID" value="ANV79762.1"/>
    <property type="molecule type" value="Genomic_DNA"/>
</dbReference>
<dbReference type="Pfam" id="PF00297">
    <property type="entry name" value="Ribosomal_L3"/>
    <property type="match status" value="1"/>
</dbReference>
<reference evidence="9" key="2">
    <citation type="journal article" date="2015" name="ISME J.">
        <title>A new class of marine Euryarchaeota group II from the Mediterranean deep chlorophyll maximum.</title>
        <authorList>
            <person name="Martin-Cuadrado A.B."/>
            <person name="Garcia-Heredia I."/>
            <person name="Molto A.G."/>
            <person name="Lopez-Ubeda R."/>
            <person name="Kimes N."/>
            <person name="Lopez-Garcia P."/>
            <person name="Moreira D."/>
            <person name="Rodriguez-Valera F."/>
        </authorList>
    </citation>
    <scope>NUCLEOTIDE SEQUENCE</scope>
</reference>
<dbReference type="GO" id="GO:0022625">
    <property type="term" value="C:cytosolic large ribosomal subunit"/>
    <property type="evidence" value="ECO:0007669"/>
    <property type="project" value="UniProtKB-UniRule"/>
</dbReference>
<evidence type="ECO:0000256" key="6">
    <source>
        <dbReference type="ARBA" id="ARBA00035457"/>
    </source>
</evidence>
<evidence type="ECO:0000256" key="1">
    <source>
        <dbReference type="ARBA" id="ARBA00006540"/>
    </source>
</evidence>
<evidence type="ECO:0000256" key="7">
    <source>
        <dbReference type="NCBIfam" id="TIGR03626"/>
    </source>
</evidence>
<keyword evidence="4 9" id="KW-0689">Ribosomal protein</keyword>
<dbReference type="Gene3D" id="3.30.1430.10">
    <property type="match status" value="1"/>
</dbReference>
<organism evidence="9">
    <name type="scientific">Candidatus Thalassarchaea marina</name>
    <dbReference type="NCBI Taxonomy" id="1680828"/>
    <lineage>
        <taxon>Archaea</taxon>
        <taxon>Methanobacteriati</taxon>
        <taxon>Thermoplasmatota</taxon>
        <taxon>Candidatus Poseidoniia</taxon>
        <taxon>Candidatus Poseidoniia incertae sedis</taxon>
    </lineage>
</organism>
<dbReference type="PANTHER" id="PTHR11363:SF5">
    <property type="entry name" value="LARGE RIBOSOMAL SUBUNIT PROTEIN UL3"/>
    <property type="match status" value="1"/>
</dbReference>
<dbReference type="AlphaFoldDB" id="A0A1B1TBV0"/>
<dbReference type="Gene3D" id="2.40.30.10">
    <property type="entry name" value="Translation factors"/>
    <property type="match status" value="1"/>
</dbReference>
<protein>
    <recommendedName>
        <fullName evidence="6 7">50S ribosomal protein L3</fullName>
    </recommendedName>
</protein>
<feature type="region of interest" description="Disordered" evidence="8">
    <location>
        <begin position="117"/>
        <end position="148"/>
    </location>
</feature>
<dbReference type="InterPro" id="IPR045077">
    <property type="entry name" value="L3_arc_euk"/>
</dbReference>
<dbReference type="Gene3D" id="4.10.960.10">
    <property type="entry name" value="Ribosomal protein L3, domain 3"/>
    <property type="match status" value="1"/>
</dbReference>
<evidence type="ECO:0000256" key="3">
    <source>
        <dbReference type="ARBA" id="ARBA00022884"/>
    </source>
</evidence>
<evidence type="ECO:0000256" key="5">
    <source>
        <dbReference type="ARBA" id="ARBA00023274"/>
    </source>
</evidence>
<evidence type="ECO:0000313" key="9">
    <source>
        <dbReference type="EMBL" id="ANV79762.1"/>
    </source>
</evidence>
<keyword evidence="3" id="KW-0694">RNA-binding</keyword>
<proteinExistence type="inferred from homology"/>
<sequence>MADRSKPRRGSMGFSPRKRAIRPYGRITSWPETDASEIRVQGFAGWKAGMTHVLIRDTNPHSTSAGQEVRKAVTVVEVPPMSVLAVRGYRMTPYGMQTSGEFWINASDEGPQGLMPRFANQTRGERDAEEGRKPEKRAGRIPGRSNGSSEAAFEALVNSDLCDVRLIVATQPAMVKSINSKTPEIMEVGLVGGDNNEKLMWAKERLGGTITASDVYDVGTEIDVIGVTKGKGWQGSIKRWGIKLLSHKNSKRRRQGGNMGDFGTGYVRKTIRQAGQTGYHQRTEMNKRILRISQPNESDITPEGGFLHYGEVSNDYMIIEGSLPGPAKRMLRFRDAIRPRASKPDVDLTYVSTSSKQGV</sequence>
<reference evidence="9" key="1">
    <citation type="submission" date="2014-11" db="EMBL/GenBank/DDBJ databases">
        <authorList>
            <person name="Zhu J."/>
            <person name="Qi W."/>
            <person name="Song R."/>
        </authorList>
    </citation>
    <scope>NUCLEOTIDE SEQUENCE</scope>
</reference>
<evidence type="ECO:0000256" key="2">
    <source>
        <dbReference type="ARBA" id="ARBA00022730"/>
    </source>
</evidence>
<name>A0A1B1TBV0_9ARCH</name>
<feature type="compositionally biased region" description="Basic and acidic residues" evidence="8">
    <location>
        <begin position="123"/>
        <end position="138"/>
    </location>
</feature>
<dbReference type="InterPro" id="IPR000597">
    <property type="entry name" value="Ribosomal_uL3"/>
</dbReference>
<dbReference type="GO" id="GO:0003735">
    <property type="term" value="F:structural constituent of ribosome"/>
    <property type="evidence" value="ECO:0007669"/>
    <property type="project" value="UniProtKB-UniRule"/>
</dbReference>
<dbReference type="InterPro" id="IPR009000">
    <property type="entry name" value="Transl_B-barrel_sf"/>
</dbReference>
<accession>A0A1B1TBV0</accession>
<dbReference type="InterPro" id="IPR019928">
    <property type="entry name" value="Ribosomal_uL3_arc"/>
</dbReference>